<gene>
    <name evidence="1" type="ORF">SEPCBS57363_006837</name>
</gene>
<accession>A0ABP0E7Q0</accession>
<protein>
    <submittedName>
        <fullName evidence="1">Uncharacterized protein</fullName>
    </submittedName>
</protein>
<feature type="non-terminal residue" evidence="1">
    <location>
        <position position="53"/>
    </location>
</feature>
<organism evidence="1 2">
    <name type="scientific">Sporothrix epigloea</name>
    <dbReference type="NCBI Taxonomy" id="1892477"/>
    <lineage>
        <taxon>Eukaryota</taxon>
        <taxon>Fungi</taxon>
        <taxon>Dikarya</taxon>
        <taxon>Ascomycota</taxon>
        <taxon>Pezizomycotina</taxon>
        <taxon>Sordariomycetes</taxon>
        <taxon>Sordariomycetidae</taxon>
        <taxon>Ophiostomatales</taxon>
        <taxon>Ophiostomataceae</taxon>
        <taxon>Sporothrix</taxon>
    </lineage>
</organism>
<comment type="caution">
    <text evidence="1">The sequence shown here is derived from an EMBL/GenBank/DDBJ whole genome shotgun (WGS) entry which is preliminary data.</text>
</comment>
<proteinExistence type="predicted"/>
<evidence type="ECO:0000313" key="2">
    <source>
        <dbReference type="Proteomes" id="UP001642501"/>
    </source>
</evidence>
<name>A0ABP0E7Q0_9PEZI</name>
<dbReference type="EMBL" id="CAWUOM010000491">
    <property type="protein sequence ID" value="CAK7275681.1"/>
    <property type="molecule type" value="Genomic_DNA"/>
</dbReference>
<evidence type="ECO:0000313" key="1">
    <source>
        <dbReference type="EMBL" id="CAK7275681.1"/>
    </source>
</evidence>
<reference evidence="1 2" key="1">
    <citation type="submission" date="2024-01" db="EMBL/GenBank/DDBJ databases">
        <authorList>
            <person name="Allen C."/>
            <person name="Tagirdzhanova G."/>
        </authorList>
    </citation>
    <scope>NUCLEOTIDE SEQUENCE [LARGE SCALE GENOMIC DNA]</scope>
    <source>
        <strain evidence="1 2">CBS 573.63</strain>
    </source>
</reference>
<keyword evidence="2" id="KW-1185">Reference proteome</keyword>
<dbReference type="Proteomes" id="UP001642501">
    <property type="component" value="Unassembled WGS sequence"/>
</dbReference>
<sequence>MNDFVMQLFSDETQQGTFRVMKGTDLAEGYEWISARVAQTYPIFAWSPDKIRT</sequence>